<comment type="caution">
    <text evidence="1">The sequence shown here is derived from an EMBL/GenBank/DDBJ whole genome shotgun (WGS) entry which is preliminary data.</text>
</comment>
<protein>
    <submittedName>
        <fullName evidence="1">Uncharacterized protein</fullName>
    </submittedName>
</protein>
<accession>A0ACB8RX59</accession>
<sequence length="445" mass="49124">MLVTAEPAVGTFGSTPKSHEMAHRIGWIKVTHVCRRWREIALGCSSLWTYIAFPLGDQWATEMATRAGSAPLEIAPPTDYRSPEDRLTPSQLALINDHFLHIGEMAIVVGNDSADELIEHMTVSMPQHLQLTRWAMQSRGMRLPDFLLGGDAPKLRPWSSGILSGLASLSVNMTIYNSDNLTDMYCETMLDASERMPGLELLRLKTCFPPHSHATGSQRRVQLPRLKYFDINSLYTSDCLHVITHLDTPLPPTIRLSMHERGELEPEGGFTPILPIIASSLAPHGCDPSNAAIKRLHINNADHTLSLDTCQHHVCPARSDLFDFLDTLPDRFDCPQFTLHAFFSVSHGPGVDDGPGVWPIRNLVGDIWAHVPWPCVESERLKVELGIIDQCRVGGSPGGSAPGDHGPARPIRRVILRLHRGARQRAGTLAGSAGAQAAWHQIQPW</sequence>
<reference evidence="1" key="2">
    <citation type="journal article" date="2022" name="New Phytol.">
        <title>Evolutionary transition to the ectomycorrhizal habit in the genomes of a hyperdiverse lineage of mushroom-forming fungi.</title>
        <authorList>
            <person name="Looney B."/>
            <person name="Miyauchi S."/>
            <person name="Morin E."/>
            <person name="Drula E."/>
            <person name="Courty P.E."/>
            <person name="Kohler A."/>
            <person name="Kuo A."/>
            <person name="LaButti K."/>
            <person name="Pangilinan J."/>
            <person name="Lipzen A."/>
            <person name="Riley R."/>
            <person name="Andreopoulos W."/>
            <person name="He G."/>
            <person name="Johnson J."/>
            <person name="Nolan M."/>
            <person name="Tritt A."/>
            <person name="Barry K.W."/>
            <person name="Grigoriev I.V."/>
            <person name="Nagy L.G."/>
            <person name="Hibbett D."/>
            <person name="Henrissat B."/>
            <person name="Matheny P.B."/>
            <person name="Labbe J."/>
            <person name="Martin F.M."/>
        </authorList>
    </citation>
    <scope>NUCLEOTIDE SEQUENCE</scope>
    <source>
        <strain evidence="1">FP105234-sp</strain>
    </source>
</reference>
<dbReference type="Proteomes" id="UP000814033">
    <property type="component" value="Unassembled WGS sequence"/>
</dbReference>
<evidence type="ECO:0000313" key="2">
    <source>
        <dbReference type="Proteomes" id="UP000814033"/>
    </source>
</evidence>
<keyword evidence="2" id="KW-1185">Reference proteome</keyword>
<reference evidence="1" key="1">
    <citation type="submission" date="2021-02" db="EMBL/GenBank/DDBJ databases">
        <authorList>
            <consortium name="DOE Joint Genome Institute"/>
            <person name="Ahrendt S."/>
            <person name="Looney B.P."/>
            <person name="Miyauchi S."/>
            <person name="Morin E."/>
            <person name="Drula E."/>
            <person name="Courty P.E."/>
            <person name="Chicoki N."/>
            <person name="Fauchery L."/>
            <person name="Kohler A."/>
            <person name="Kuo A."/>
            <person name="Labutti K."/>
            <person name="Pangilinan J."/>
            <person name="Lipzen A."/>
            <person name="Riley R."/>
            <person name="Andreopoulos W."/>
            <person name="He G."/>
            <person name="Johnson J."/>
            <person name="Barry K.W."/>
            <person name="Grigoriev I.V."/>
            <person name="Nagy L."/>
            <person name="Hibbett D."/>
            <person name="Henrissat B."/>
            <person name="Matheny P.B."/>
            <person name="Labbe J."/>
            <person name="Martin F."/>
        </authorList>
    </citation>
    <scope>NUCLEOTIDE SEQUENCE</scope>
    <source>
        <strain evidence="1">FP105234-sp</strain>
    </source>
</reference>
<proteinExistence type="predicted"/>
<dbReference type="EMBL" id="MU275885">
    <property type="protein sequence ID" value="KAI0048550.1"/>
    <property type="molecule type" value="Genomic_DNA"/>
</dbReference>
<name>A0ACB8RX59_9AGAM</name>
<evidence type="ECO:0000313" key="1">
    <source>
        <dbReference type="EMBL" id="KAI0048550.1"/>
    </source>
</evidence>
<gene>
    <name evidence="1" type="ORF">FA95DRAFT_1539594</name>
</gene>
<organism evidence="1 2">
    <name type="scientific">Auriscalpium vulgare</name>
    <dbReference type="NCBI Taxonomy" id="40419"/>
    <lineage>
        <taxon>Eukaryota</taxon>
        <taxon>Fungi</taxon>
        <taxon>Dikarya</taxon>
        <taxon>Basidiomycota</taxon>
        <taxon>Agaricomycotina</taxon>
        <taxon>Agaricomycetes</taxon>
        <taxon>Russulales</taxon>
        <taxon>Auriscalpiaceae</taxon>
        <taxon>Auriscalpium</taxon>
    </lineage>
</organism>